<sequence length="219" mass="22759">MSPIPGGGAVAVFDEHAGGYDSWFDAHPDVFGAELAAIAGLLDPVRTAAGPQAQGLEIGVGTGRFAAALGVGQGLEPAPRMAAIARSRGISVVRGLAEALPYARGCFTWTLFVTSLCFVVDPARALVEARRVTRSGGVVLVAYLNRASPEGRDLAAHRAESPYYSQAHLLSTAEVEALLQGTGLVPDEAAQVLTDAAGRPEVVRGANRGLFCVVRARVR</sequence>
<dbReference type="AlphaFoldDB" id="A0A1G6GNH2"/>
<dbReference type="SUPFAM" id="SSF53335">
    <property type="entry name" value="S-adenosyl-L-methionine-dependent methyltransferases"/>
    <property type="match status" value="1"/>
</dbReference>
<dbReference type="InterPro" id="IPR013216">
    <property type="entry name" value="Methyltransf_11"/>
</dbReference>
<name>A0A1G6GNH2_9ACTN</name>
<gene>
    <name evidence="2" type="ORF">GA0111570_104149</name>
</gene>
<dbReference type="STRING" id="1577474.GA0111570_104149"/>
<dbReference type="Gene3D" id="3.40.50.150">
    <property type="entry name" value="Vaccinia Virus protein VP39"/>
    <property type="match status" value="1"/>
</dbReference>
<dbReference type="Proteomes" id="UP000199086">
    <property type="component" value="Unassembled WGS sequence"/>
</dbReference>
<evidence type="ECO:0000313" key="3">
    <source>
        <dbReference type="Proteomes" id="UP000199086"/>
    </source>
</evidence>
<evidence type="ECO:0000259" key="1">
    <source>
        <dbReference type="Pfam" id="PF08241"/>
    </source>
</evidence>
<dbReference type="Pfam" id="PF08241">
    <property type="entry name" value="Methyltransf_11"/>
    <property type="match status" value="1"/>
</dbReference>
<keyword evidence="3" id="KW-1185">Reference proteome</keyword>
<dbReference type="OrthoDB" id="65624at2"/>
<dbReference type="GO" id="GO:0032259">
    <property type="term" value="P:methylation"/>
    <property type="evidence" value="ECO:0007669"/>
    <property type="project" value="UniProtKB-KW"/>
</dbReference>
<proteinExistence type="predicted"/>
<feature type="domain" description="Methyltransferase type 11" evidence="1">
    <location>
        <begin position="56"/>
        <end position="140"/>
    </location>
</feature>
<dbReference type="GO" id="GO:0008757">
    <property type="term" value="F:S-adenosylmethionine-dependent methyltransferase activity"/>
    <property type="evidence" value="ECO:0007669"/>
    <property type="project" value="InterPro"/>
</dbReference>
<organism evidence="2 3">
    <name type="scientific">Raineyella antarctica</name>
    <dbReference type="NCBI Taxonomy" id="1577474"/>
    <lineage>
        <taxon>Bacteria</taxon>
        <taxon>Bacillati</taxon>
        <taxon>Actinomycetota</taxon>
        <taxon>Actinomycetes</taxon>
        <taxon>Propionibacteriales</taxon>
        <taxon>Propionibacteriaceae</taxon>
        <taxon>Raineyella</taxon>
    </lineage>
</organism>
<keyword evidence="2" id="KW-0808">Transferase</keyword>
<protein>
    <submittedName>
        <fullName evidence="2">Methyltransferase domain-containing protein</fullName>
    </submittedName>
</protein>
<dbReference type="InterPro" id="IPR029063">
    <property type="entry name" value="SAM-dependent_MTases_sf"/>
</dbReference>
<keyword evidence="2" id="KW-0489">Methyltransferase</keyword>
<dbReference type="EMBL" id="FMYF01000004">
    <property type="protein sequence ID" value="SDB83499.1"/>
    <property type="molecule type" value="Genomic_DNA"/>
</dbReference>
<evidence type="ECO:0000313" key="2">
    <source>
        <dbReference type="EMBL" id="SDB83499.1"/>
    </source>
</evidence>
<reference evidence="2 3" key="1">
    <citation type="submission" date="2016-06" db="EMBL/GenBank/DDBJ databases">
        <authorList>
            <person name="Olsen C.W."/>
            <person name="Carey S."/>
            <person name="Hinshaw L."/>
            <person name="Karasin A.I."/>
        </authorList>
    </citation>
    <scope>NUCLEOTIDE SEQUENCE [LARGE SCALE GENOMIC DNA]</scope>
    <source>
        <strain evidence="2 3">LZ-22</strain>
    </source>
</reference>
<dbReference type="CDD" id="cd02440">
    <property type="entry name" value="AdoMet_MTases"/>
    <property type="match status" value="1"/>
</dbReference>
<dbReference type="RefSeq" id="WP_092608703.1">
    <property type="nucleotide sequence ID" value="NZ_FMYF01000004.1"/>
</dbReference>
<accession>A0A1G6GNH2</accession>